<dbReference type="SUPFAM" id="SSF49785">
    <property type="entry name" value="Galactose-binding domain-like"/>
    <property type="match status" value="1"/>
</dbReference>
<organism evidence="3 4">
    <name type="scientific">Aspergillus pseudoustus</name>
    <dbReference type="NCBI Taxonomy" id="1810923"/>
    <lineage>
        <taxon>Eukaryota</taxon>
        <taxon>Fungi</taxon>
        <taxon>Dikarya</taxon>
        <taxon>Ascomycota</taxon>
        <taxon>Pezizomycotina</taxon>
        <taxon>Eurotiomycetes</taxon>
        <taxon>Eurotiomycetidae</taxon>
        <taxon>Eurotiales</taxon>
        <taxon>Aspergillaceae</taxon>
        <taxon>Aspergillus</taxon>
        <taxon>Aspergillus subgen. Nidulantes</taxon>
    </lineage>
</organism>
<dbReference type="PANTHER" id="PTHR34987:SF2">
    <property type="entry name" value="B, PUTATIVE (AFU_ORTHOLOGUE AFUA_7G05040)-RELATED"/>
    <property type="match status" value="1"/>
</dbReference>
<dbReference type="Gene3D" id="2.60.420.10">
    <property type="entry name" value="Maltose phosphorylase, domain 3"/>
    <property type="match status" value="1"/>
</dbReference>
<dbReference type="InterPro" id="IPR012341">
    <property type="entry name" value="6hp_glycosidase-like_sf"/>
</dbReference>
<dbReference type="EMBL" id="JBFXLU010000090">
    <property type="protein sequence ID" value="KAL2843340.1"/>
    <property type="molecule type" value="Genomic_DNA"/>
</dbReference>
<accession>A0ABR4JTI0</accession>
<dbReference type="Gene3D" id="1.50.10.10">
    <property type="match status" value="1"/>
</dbReference>
<dbReference type="InterPro" id="IPR008979">
    <property type="entry name" value="Galactose-bd-like_sf"/>
</dbReference>
<protein>
    <submittedName>
        <fullName evidence="3">Six-hairpin glycosidase-like protein</fullName>
    </submittedName>
</protein>
<gene>
    <name evidence="3" type="ORF">BJY01DRAFT_264251</name>
</gene>
<evidence type="ECO:0000256" key="1">
    <source>
        <dbReference type="SAM" id="MobiDB-lite"/>
    </source>
</evidence>
<dbReference type="Proteomes" id="UP001610446">
    <property type="component" value="Unassembled WGS sequence"/>
</dbReference>
<proteinExistence type="predicted"/>
<reference evidence="3 4" key="1">
    <citation type="submission" date="2024-07" db="EMBL/GenBank/DDBJ databases">
        <title>Section-level genome sequencing and comparative genomics of Aspergillus sections Usti and Cavernicolus.</title>
        <authorList>
            <consortium name="Lawrence Berkeley National Laboratory"/>
            <person name="Nybo J.L."/>
            <person name="Vesth T.C."/>
            <person name="Theobald S."/>
            <person name="Frisvad J.C."/>
            <person name="Larsen T.O."/>
            <person name="Kjaerboelling I."/>
            <person name="Rothschild-Mancinelli K."/>
            <person name="Lyhne E.K."/>
            <person name="Kogle M.E."/>
            <person name="Barry K."/>
            <person name="Clum A."/>
            <person name="Na H."/>
            <person name="Ledsgaard L."/>
            <person name="Lin J."/>
            <person name="Lipzen A."/>
            <person name="Kuo A."/>
            <person name="Riley R."/>
            <person name="Mondo S."/>
            <person name="Labutti K."/>
            <person name="Haridas S."/>
            <person name="Pangalinan J."/>
            <person name="Salamov A.A."/>
            <person name="Simmons B.A."/>
            <person name="Magnuson J.K."/>
            <person name="Chen J."/>
            <person name="Drula E."/>
            <person name="Henrissat B."/>
            <person name="Wiebenga A."/>
            <person name="Lubbers R.J."/>
            <person name="Gomes A.C."/>
            <person name="Makela M.R."/>
            <person name="Stajich J."/>
            <person name="Grigoriev I.V."/>
            <person name="Mortensen U.H."/>
            <person name="De Vries R.P."/>
            <person name="Baker S.E."/>
            <person name="Andersen M.R."/>
        </authorList>
    </citation>
    <scope>NUCLEOTIDE SEQUENCE [LARGE SCALE GENOMIC DNA]</scope>
    <source>
        <strain evidence="3 4">CBS 123904</strain>
    </source>
</reference>
<dbReference type="PANTHER" id="PTHR34987">
    <property type="entry name" value="C, PUTATIVE (AFU_ORTHOLOGUE AFUA_3G02880)-RELATED"/>
    <property type="match status" value="1"/>
</dbReference>
<keyword evidence="4" id="KW-1185">Reference proteome</keyword>
<dbReference type="InterPro" id="IPR008928">
    <property type="entry name" value="6-hairpin_glycosidase_sf"/>
</dbReference>
<dbReference type="InterPro" id="IPR035396">
    <property type="entry name" value="Bac_rhamnosid6H"/>
</dbReference>
<feature type="compositionally biased region" description="Polar residues" evidence="1">
    <location>
        <begin position="659"/>
        <end position="670"/>
    </location>
</feature>
<dbReference type="Gene3D" id="2.60.120.260">
    <property type="entry name" value="Galactose-binding domain-like"/>
    <property type="match status" value="1"/>
</dbReference>
<evidence type="ECO:0000259" key="2">
    <source>
        <dbReference type="Pfam" id="PF17389"/>
    </source>
</evidence>
<name>A0ABR4JTI0_9EURO</name>
<evidence type="ECO:0000313" key="3">
    <source>
        <dbReference type="EMBL" id="KAL2843340.1"/>
    </source>
</evidence>
<feature type="domain" description="Alpha-L-rhamnosidase six-hairpin glycosidase" evidence="2">
    <location>
        <begin position="374"/>
        <end position="595"/>
    </location>
</feature>
<evidence type="ECO:0000313" key="4">
    <source>
        <dbReference type="Proteomes" id="UP001610446"/>
    </source>
</evidence>
<sequence length="848" mass="95586">MAMDLSEYGSPWIWHPEWVDAQSDAAGGFVHFRKRFHLQQVPTTPVEIHITADTRYKLYLNGQLAHWGPVKGDERRWFYDTIDVQPFLRQGDNHVAVHVLRYFHATQYATSFARMPIGGLYIRTITPELDVGLDTNPTWETAIDAGSKIRADDPFDIFMHIFEQVDRQSDVHLTWVPAKVIGVLDEDWGITLPWKLCPRLIPRQKQQAIRFSKVQNISSSVNEAAWEQLISPSADCAGISLHPGTSHHIELVVENHTTALLAFRLGGNGAGSNIRVTYGECYEDEPVIFPFNRRKGDRCDTTKQIIGPSDHYTVGGVKAARFGYDTWESSQEVYQPFHYRTFRCIALDINVVASDHLTVLGLDAIKTNYPLLHKAAFSTGDEWVSKLWEISIRTLENCMHDCYEDCPFYEQLQYPMDTRSSSLFTYLVSGDDRLARQAIIQLHDTFLPSVGLCSSRSTSSAMQRQIIPAFSLYWICMVVDHYEYYADADFARQFTGVCDSILQTFSGRVDAQLGLVRAFNTVLWEYTDWTRSWAPGGVPPAVKRTGVSTYTNCLYAYTLKRLAWLLGFLDRKGLADEYTWRADSITTTVQKHCFDGEFFTDGLATEPVPNSDYSQHSQVWAILSGAAGPDISSHIMNYCLTHGDPWSQAPYDVLPDGQTPPNNDSPSERSFTQTSISFSLYTIRAMAAAGDTVYHAHFHKFWDLWKAQVAQNVSTWAEDSVVVRSDCHAWGSVPIHEFVTEVAGVKPAAPGWSTVSFKPRLQLFPQLHARVPLTGLQGSHIVEVEWCSMEDNNKHKYRHVRISLSAEDGVSVKPVSVVVMLPGREVETITLSGTASFDVLETSLSDVD</sequence>
<comment type="caution">
    <text evidence="3">The sequence shown here is derived from an EMBL/GenBank/DDBJ whole genome shotgun (WGS) entry which is preliminary data.</text>
</comment>
<dbReference type="Pfam" id="PF17389">
    <property type="entry name" value="Bac_rhamnosid6H"/>
    <property type="match status" value="1"/>
</dbReference>
<feature type="region of interest" description="Disordered" evidence="1">
    <location>
        <begin position="650"/>
        <end position="670"/>
    </location>
</feature>
<dbReference type="SUPFAM" id="SSF48208">
    <property type="entry name" value="Six-hairpin glycosidases"/>
    <property type="match status" value="1"/>
</dbReference>